<evidence type="ECO:0000313" key="2">
    <source>
        <dbReference type="Proteomes" id="UP001595696"/>
    </source>
</evidence>
<name>A0ABV8DYA7_9NOCA</name>
<gene>
    <name evidence="1" type="ORF">ACFO0B_24415</name>
</gene>
<dbReference type="Proteomes" id="UP001595696">
    <property type="component" value="Unassembled WGS sequence"/>
</dbReference>
<keyword evidence="2" id="KW-1185">Reference proteome</keyword>
<evidence type="ECO:0000313" key="1">
    <source>
        <dbReference type="EMBL" id="MFC3965143.1"/>
    </source>
</evidence>
<dbReference type="RefSeq" id="WP_378614894.1">
    <property type="nucleotide sequence ID" value="NZ_JBHSAX010000019.1"/>
</dbReference>
<dbReference type="EMBL" id="JBHSAX010000019">
    <property type="protein sequence ID" value="MFC3965143.1"/>
    <property type="molecule type" value="Genomic_DNA"/>
</dbReference>
<organism evidence="1 2">
    <name type="scientific">Nocardia jiangsuensis</name>
    <dbReference type="NCBI Taxonomy" id="1691563"/>
    <lineage>
        <taxon>Bacteria</taxon>
        <taxon>Bacillati</taxon>
        <taxon>Actinomycetota</taxon>
        <taxon>Actinomycetes</taxon>
        <taxon>Mycobacteriales</taxon>
        <taxon>Nocardiaceae</taxon>
        <taxon>Nocardia</taxon>
    </lineage>
</organism>
<comment type="caution">
    <text evidence="1">The sequence shown here is derived from an EMBL/GenBank/DDBJ whole genome shotgun (WGS) entry which is preliminary data.</text>
</comment>
<dbReference type="InterPro" id="IPR021246">
    <property type="entry name" value="DUF2797"/>
</dbReference>
<protein>
    <submittedName>
        <fullName evidence="1">DUF2797 domain-containing protein</fullName>
    </submittedName>
</protein>
<accession>A0ABV8DYA7</accession>
<reference evidence="2" key="1">
    <citation type="journal article" date="2019" name="Int. J. Syst. Evol. Microbiol.">
        <title>The Global Catalogue of Microorganisms (GCM) 10K type strain sequencing project: providing services to taxonomists for standard genome sequencing and annotation.</title>
        <authorList>
            <consortium name="The Broad Institute Genomics Platform"/>
            <consortium name="The Broad Institute Genome Sequencing Center for Infectious Disease"/>
            <person name="Wu L."/>
            <person name="Ma J."/>
        </authorList>
    </citation>
    <scope>NUCLEOTIDE SEQUENCE [LARGE SCALE GENOMIC DNA]</scope>
    <source>
        <strain evidence="2">CGMCC 4.7330</strain>
    </source>
</reference>
<dbReference type="Pfam" id="PF10977">
    <property type="entry name" value="DUF2797"/>
    <property type="match status" value="1"/>
</dbReference>
<proteinExistence type="predicted"/>
<sequence>MMRAGWRDGERYLVRAVSWAGGNPHLDLTEVGSGERTAVPLIGTTLAFSVPEPGQFCTGHAVFAASGEVRGRDCPAARPAVTGRQCAECAAADEFRFIHHVHRGGYIPDGLREYVARPHWVYIATFADASSKVGTAVHARKRTRLDEQGAVRATYLAWADSGVTAREYEDLVSGALDIVQSKRRSAKLTALSRPRPAAEIERAHGWAVQEAREVLESASAVLPLEPWEPPAQHAGIAGDEYPHTLTSGDHCLTVGAMVGSVASVTVNGEADRYLADFGVLAGRRVVPGPVRSAGISTQLGLF</sequence>